<feature type="coiled-coil region" evidence="1">
    <location>
        <begin position="28"/>
        <end position="55"/>
    </location>
</feature>
<protein>
    <submittedName>
        <fullName evidence="2">Uncharacterized protein</fullName>
    </submittedName>
</protein>
<keyword evidence="3" id="KW-1185">Reference proteome</keyword>
<proteinExistence type="predicted"/>
<sequence>MMLIDEINAANVFQINSEEFIRALHSMKRNKENEIMAIKKKIERYEEKRRQEEAMYRSLSPLKKLFTSRTPSHHQAVAYMVNVKERLKSISSIKQSIALLDKLISDVHSEQSKEEMYLSRLLLEEIKTWKEAEVNEQ</sequence>
<evidence type="ECO:0000256" key="1">
    <source>
        <dbReference type="SAM" id="Coils"/>
    </source>
</evidence>
<comment type="caution">
    <text evidence="2">The sequence shown here is derived from an EMBL/GenBank/DDBJ whole genome shotgun (WGS) entry which is preliminary data.</text>
</comment>
<evidence type="ECO:0000313" key="3">
    <source>
        <dbReference type="Proteomes" id="UP000531594"/>
    </source>
</evidence>
<reference evidence="2 3" key="1">
    <citation type="submission" date="2020-08" db="EMBL/GenBank/DDBJ databases">
        <title>Genomic Encyclopedia of Type Strains, Phase IV (KMG-IV): sequencing the most valuable type-strain genomes for metagenomic binning, comparative biology and taxonomic classification.</title>
        <authorList>
            <person name="Goeker M."/>
        </authorList>
    </citation>
    <scope>NUCLEOTIDE SEQUENCE [LARGE SCALE GENOMIC DNA]</scope>
    <source>
        <strain evidence="2 3">DSM 5391</strain>
    </source>
</reference>
<name>A0A7X0LVI2_9BACI</name>
<evidence type="ECO:0000313" key="2">
    <source>
        <dbReference type="EMBL" id="MBB6446021.1"/>
    </source>
</evidence>
<keyword evidence="1" id="KW-0175">Coiled coil</keyword>
<gene>
    <name evidence="2" type="ORF">HNR53_002671</name>
</gene>
<dbReference type="EMBL" id="JACHGK010000009">
    <property type="protein sequence ID" value="MBB6446021.1"/>
    <property type="molecule type" value="Genomic_DNA"/>
</dbReference>
<dbReference type="AlphaFoldDB" id="A0A7X0LVI2"/>
<organism evidence="2 3">
    <name type="scientific">Bacillus benzoevorans</name>
    <dbReference type="NCBI Taxonomy" id="1456"/>
    <lineage>
        <taxon>Bacteria</taxon>
        <taxon>Bacillati</taxon>
        <taxon>Bacillota</taxon>
        <taxon>Bacilli</taxon>
        <taxon>Bacillales</taxon>
        <taxon>Bacillaceae</taxon>
        <taxon>Bacillus</taxon>
    </lineage>
</organism>
<dbReference type="RefSeq" id="WP_184526644.1">
    <property type="nucleotide sequence ID" value="NZ_JACHGK010000009.1"/>
</dbReference>
<dbReference type="Proteomes" id="UP000531594">
    <property type="component" value="Unassembled WGS sequence"/>
</dbReference>
<accession>A0A7X0LVI2</accession>